<dbReference type="EMBL" id="JAVRRF010000012">
    <property type="protein sequence ID" value="KAK5059557.1"/>
    <property type="molecule type" value="Genomic_DNA"/>
</dbReference>
<feature type="region of interest" description="Disordered" evidence="1">
    <location>
        <begin position="215"/>
        <end position="242"/>
    </location>
</feature>
<feature type="compositionally biased region" description="Low complexity" evidence="1">
    <location>
        <begin position="140"/>
        <end position="170"/>
    </location>
</feature>
<evidence type="ECO:0000256" key="2">
    <source>
        <dbReference type="SAM" id="SignalP"/>
    </source>
</evidence>
<evidence type="ECO:0000313" key="4">
    <source>
        <dbReference type="Proteomes" id="UP001345691"/>
    </source>
</evidence>
<reference evidence="3 4" key="1">
    <citation type="submission" date="2023-08" db="EMBL/GenBank/DDBJ databases">
        <title>Black Yeasts Isolated from many extreme environments.</title>
        <authorList>
            <person name="Coleine C."/>
            <person name="Stajich J.E."/>
            <person name="Selbmann L."/>
        </authorList>
    </citation>
    <scope>NUCLEOTIDE SEQUENCE [LARGE SCALE GENOMIC DNA]</scope>
    <source>
        <strain evidence="3 4">CCFEE 6328</strain>
    </source>
</reference>
<keyword evidence="4" id="KW-1185">Reference proteome</keyword>
<sequence length="267" mass="27896">MARFQLFISLYLAFYLRVATAANYNQWSDLPDCAHYCFSFAVNNMMAPCNYDLECVCVSRRMDFVGIATVCLSGEAGTPCANDTVAQELINYGNNVLCNASNKDGIVFDVVSGGTTYKAALDSQATGQAEWTTTYTANATRTQSQSTLSSAATTATQNSSTTSSVGSNSTAHSVTTSPFMSSTTAAIAPGPETSYSTFVVTMNTSNLPFASTDAGPTTTVTASASATTSANGRASQSDSARSKVGRAWDTSSFAGLLALYVAAAYIL</sequence>
<feature type="region of interest" description="Disordered" evidence="1">
    <location>
        <begin position="140"/>
        <end position="176"/>
    </location>
</feature>
<gene>
    <name evidence="3" type="ORF">LTR69_006146</name>
</gene>
<evidence type="ECO:0000313" key="3">
    <source>
        <dbReference type="EMBL" id="KAK5059557.1"/>
    </source>
</evidence>
<proteinExistence type="predicted"/>
<feature type="compositionally biased region" description="Low complexity" evidence="1">
    <location>
        <begin position="217"/>
        <end position="230"/>
    </location>
</feature>
<name>A0ABR0JAN0_9EURO</name>
<dbReference type="Proteomes" id="UP001345691">
    <property type="component" value="Unassembled WGS sequence"/>
</dbReference>
<evidence type="ECO:0000256" key="1">
    <source>
        <dbReference type="SAM" id="MobiDB-lite"/>
    </source>
</evidence>
<feature type="chain" id="PRO_5047246010" description="Extracellular membrane protein CFEM domain-containing protein" evidence="2">
    <location>
        <begin position="22"/>
        <end position="267"/>
    </location>
</feature>
<protein>
    <recommendedName>
        <fullName evidence="5">Extracellular membrane protein CFEM domain-containing protein</fullName>
    </recommendedName>
</protein>
<organism evidence="3 4">
    <name type="scientific">Exophiala sideris</name>
    <dbReference type="NCBI Taxonomy" id="1016849"/>
    <lineage>
        <taxon>Eukaryota</taxon>
        <taxon>Fungi</taxon>
        <taxon>Dikarya</taxon>
        <taxon>Ascomycota</taxon>
        <taxon>Pezizomycotina</taxon>
        <taxon>Eurotiomycetes</taxon>
        <taxon>Chaetothyriomycetidae</taxon>
        <taxon>Chaetothyriales</taxon>
        <taxon>Herpotrichiellaceae</taxon>
        <taxon>Exophiala</taxon>
    </lineage>
</organism>
<feature type="signal peptide" evidence="2">
    <location>
        <begin position="1"/>
        <end position="21"/>
    </location>
</feature>
<comment type="caution">
    <text evidence="3">The sequence shown here is derived from an EMBL/GenBank/DDBJ whole genome shotgun (WGS) entry which is preliminary data.</text>
</comment>
<keyword evidence="2" id="KW-0732">Signal</keyword>
<evidence type="ECO:0008006" key="5">
    <source>
        <dbReference type="Google" id="ProtNLM"/>
    </source>
</evidence>
<accession>A0ABR0JAN0</accession>